<feature type="chain" id="PRO_5012165554" description="Plastocyanin" evidence="1">
    <location>
        <begin position="25"/>
        <end position="279"/>
    </location>
</feature>
<sequence>MFRRSTFLLRPLAMATGLASLVFAARTADAAIPPVGPVSSAIIGQGSYGTIKGRVVWEGDVPTPKVLVEEGKASKDPEVCGAKQPILSQELLIDPKTKGIAGALVYLSKPNGTNPEAVKALLSKNPKAVLDQKGCEFFPYIQGIYKDQPLEIKSSDSVNHNIRYTCFTNPSLNQMLGVGGHLEVKFEAERRPIMVACDIHPWMKAYVAVFDHPFYAVSGKDGSFEIHGVPAGAQNLVVWQEKVGWINPGKAKGAPVTVAAGEAVDAGEFKIEPSQIKNP</sequence>
<dbReference type="AlphaFoldDB" id="A0A1U7CYE8"/>
<dbReference type="OrthoDB" id="9772097at2"/>
<name>A0A1U7CYE8_9BACT</name>
<dbReference type="Proteomes" id="UP000186309">
    <property type="component" value="Chromosome"/>
</dbReference>
<dbReference type="RefSeq" id="WP_076350274.1">
    <property type="nucleotide sequence ID" value="NZ_CP019082.1"/>
</dbReference>
<protein>
    <recommendedName>
        <fullName evidence="4">Plastocyanin</fullName>
    </recommendedName>
</protein>
<dbReference type="KEGG" id="pbor:BSF38_05568"/>
<keyword evidence="1" id="KW-0732">Signal</keyword>
<dbReference type="InterPro" id="IPR008969">
    <property type="entry name" value="CarboxyPept-like_regulatory"/>
</dbReference>
<organism evidence="2 3">
    <name type="scientific">Paludisphaera borealis</name>
    <dbReference type="NCBI Taxonomy" id="1387353"/>
    <lineage>
        <taxon>Bacteria</taxon>
        <taxon>Pseudomonadati</taxon>
        <taxon>Planctomycetota</taxon>
        <taxon>Planctomycetia</taxon>
        <taxon>Isosphaerales</taxon>
        <taxon>Isosphaeraceae</taxon>
        <taxon>Paludisphaera</taxon>
    </lineage>
</organism>
<keyword evidence="3" id="KW-1185">Reference proteome</keyword>
<gene>
    <name evidence="2" type="ORF">BSF38_05568</name>
</gene>
<dbReference type="EMBL" id="CP019082">
    <property type="protein sequence ID" value="APW63980.1"/>
    <property type="molecule type" value="Genomic_DNA"/>
</dbReference>
<dbReference type="SUPFAM" id="SSF49464">
    <property type="entry name" value="Carboxypeptidase regulatory domain-like"/>
    <property type="match status" value="1"/>
</dbReference>
<accession>A0A1U7CYE8</accession>
<proteinExistence type="predicted"/>
<reference evidence="3" key="1">
    <citation type="submission" date="2016-12" db="EMBL/GenBank/DDBJ databases">
        <title>Comparative genomics of four Isosphaeraceae planctomycetes: a common pool of plasmids and glycoside hydrolase genes.</title>
        <authorList>
            <person name="Ivanova A."/>
        </authorList>
    </citation>
    <scope>NUCLEOTIDE SEQUENCE [LARGE SCALE GENOMIC DNA]</scope>
    <source>
        <strain evidence="3">PX4</strain>
    </source>
</reference>
<evidence type="ECO:0008006" key="4">
    <source>
        <dbReference type="Google" id="ProtNLM"/>
    </source>
</evidence>
<evidence type="ECO:0000256" key="1">
    <source>
        <dbReference type="SAM" id="SignalP"/>
    </source>
</evidence>
<evidence type="ECO:0000313" key="3">
    <source>
        <dbReference type="Proteomes" id="UP000186309"/>
    </source>
</evidence>
<evidence type="ECO:0000313" key="2">
    <source>
        <dbReference type="EMBL" id="APW63980.1"/>
    </source>
</evidence>
<feature type="signal peptide" evidence="1">
    <location>
        <begin position="1"/>
        <end position="24"/>
    </location>
</feature>
<dbReference type="STRING" id="1387353.BSF38_05568"/>